<evidence type="ECO:0000256" key="1">
    <source>
        <dbReference type="SAM" id="MobiDB-lite"/>
    </source>
</evidence>
<dbReference type="RefSeq" id="XP_009220832.1">
    <property type="nucleotide sequence ID" value="XM_009222568.1"/>
</dbReference>
<feature type="chain" id="PRO_5015094480" evidence="2">
    <location>
        <begin position="17"/>
        <end position="120"/>
    </location>
</feature>
<dbReference type="EMBL" id="GL385396">
    <property type="protein sequence ID" value="EJT79687.1"/>
    <property type="molecule type" value="Genomic_DNA"/>
</dbReference>
<organism evidence="3">
    <name type="scientific">Gaeumannomyces tritici (strain R3-111a-1)</name>
    <name type="common">Wheat and barley take-all root rot fungus</name>
    <name type="synonym">Gaeumannomyces graminis var. tritici</name>
    <dbReference type="NCBI Taxonomy" id="644352"/>
    <lineage>
        <taxon>Eukaryota</taxon>
        <taxon>Fungi</taxon>
        <taxon>Dikarya</taxon>
        <taxon>Ascomycota</taxon>
        <taxon>Pezizomycotina</taxon>
        <taxon>Sordariomycetes</taxon>
        <taxon>Sordariomycetidae</taxon>
        <taxon>Magnaporthales</taxon>
        <taxon>Magnaporthaceae</taxon>
        <taxon>Gaeumannomyces</taxon>
    </lineage>
</organism>
<dbReference type="VEuPathDB" id="FungiDB:GGTG_04771"/>
<reference evidence="5" key="1">
    <citation type="submission" date="2010-07" db="EMBL/GenBank/DDBJ databases">
        <title>The genome sequence of Gaeumannomyces graminis var. tritici strain R3-111a-1.</title>
        <authorList>
            <consortium name="The Broad Institute Genome Sequencing Platform"/>
            <person name="Ma L.-J."/>
            <person name="Dead R."/>
            <person name="Young S."/>
            <person name="Zeng Q."/>
            <person name="Koehrsen M."/>
            <person name="Alvarado L."/>
            <person name="Berlin A."/>
            <person name="Chapman S.B."/>
            <person name="Chen Z."/>
            <person name="Freedman E."/>
            <person name="Gellesch M."/>
            <person name="Goldberg J."/>
            <person name="Griggs A."/>
            <person name="Gujja S."/>
            <person name="Heilman E.R."/>
            <person name="Heiman D."/>
            <person name="Hepburn T."/>
            <person name="Howarth C."/>
            <person name="Jen D."/>
            <person name="Larson L."/>
            <person name="Mehta T."/>
            <person name="Neiman D."/>
            <person name="Pearson M."/>
            <person name="Roberts A."/>
            <person name="Saif S."/>
            <person name="Shea T."/>
            <person name="Shenoy N."/>
            <person name="Sisk P."/>
            <person name="Stolte C."/>
            <person name="Sykes S."/>
            <person name="Walk T."/>
            <person name="White J."/>
            <person name="Yandava C."/>
            <person name="Haas B."/>
            <person name="Nusbaum C."/>
            <person name="Birren B."/>
        </authorList>
    </citation>
    <scope>NUCLEOTIDE SEQUENCE [LARGE SCALE GENOMIC DNA]</scope>
    <source>
        <strain evidence="5">R3-111a-1</strain>
    </source>
</reference>
<reference evidence="4" key="4">
    <citation type="journal article" date="2015" name="G3 (Bethesda)">
        <title>Genome sequences of three phytopathogenic species of the Magnaporthaceae family of fungi.</title>
        <authorList>
            <person name="Okagaki L.H."/>
            <person name="Nunes C.C."/>
            <person name="Sailsbery J."/>
            <person name="Clay B."/>
            <person name="Brown D."/>
            <person name="John T."/>
            <person name="Oh Y."/>
            <person name="Young N."/>
            <person name="Fitzgerald M."/>
            <person name="Haas B.J."/>
            <person name="Zeng Q."/>
            <person name="Young S."/>
            <person name="Adiconis X."/>
            <person name="Fan L."/>
            <person name="Levin J.Z."/>
            <person name="Mitchell T.K."/>
            <person name="Okubara P.A."/>
            <person name="Farman M.L."/>
            <person name="Kohn L.M."/>
            <person name="Birren B."/>
            <person name="Ma L.-J."/>
            <person name="Dean R.A."/>
        </authorList>
    </citation>
    <scope>NUCLEOTIDE SEQUENCE</scope>
    <source>
        <strain evidence="4">R3-111a-1</strain>
    </source>
</reference>
<reference evidence="3" key="3">
    <citation type="submission" date="2010-09" db="EMBL/GenBank/DDBJ databases">
        <title>Annotation of Gaeumannomyces graminis var. tritici R3-111a-1.</title>
        <authorList>
            <consortium name="The Broad Institute Genome Sequencing Platform"/>
            <person name="Ma L.-J."/>
            <person name="Dead R."/>
            <person name="Young S.K."/>
            <person name="Zeng Q."/>
            <person name="Gargeya S."/>
            <person name="Fitzgerald M."/>
            <person name="Haas B."/>
            <person name="Abouelleil A."/>
            <person name="Alvarado L."/>
            <person name="Arachchi H.M."/>
            <person name="Berlin A."/>
            <person name="Brown A."/>
            <person name="Chapman S.B."/>
            <person name="Chen Z."/>
            <person name="Dunbar C."/>
            <person name="Freedman E."/>
            <person name="Gearin G."/>
            <person name="Gellesch M."/>
            <person name="Goldberg J."/>
            <person name="Griggs A."/>
            <person name="Gujja S."/>
            <person name="Heiman D."/>
            <person name="Howarth C."/>
            <person name="Larson L."/>
            <person name="Lui A."/>
            <person name="MacDonald P.J.P."/>
            <person name="Mehta T."/>
            <person name="Montmayeur A."/>
            <person name="Murphy C."/>
            <person name="Neiman D."/>
            <person name="Pearson M."/>
            <person name="Priest M."/>
            <person name="Roberts A."/>
            <person name="Saif S."/>
            <person name="Shea T."/>
            <person name="Shenoy N."/>
            <person name="Sisk P."/>
            <person name="Stolte C."/>
            <person name="Sykes S."/>
            <person name="Yandava C."/>
            <person name="Wortman J."/>
            <person name="Nusbaum C."/>
            <person name="Birren B."/>
        </authorList>
    </citation>
    <scope>NUCLEOTIDE SEQUENCE</scope>
    <source>
        <strain evidence="3">R3-111a-1</strain>
    </source>
</reference>
<name>J3NU20_GAET3</name>
<reference evidence="4" key="5">
    <citation type="submission" date="2018-04" db="UniProtKB">
        <authorList>
            <consortium name="EnsemblFungi"/>
        </authorList>
    </citation>
    <scope>IDENTIFICATION</scope>
    <source>
        <strain evidence="4">R3-111a-1</strain>
    </source>
</reference>
<protein>
    <submittedName>
        <fullName evidence="3 4">Uncharacterized protein</fullName>
    </submittedName>
</protein>
<keyword evidence="5" id="KW-1185">Reference proteome</keyword>
<dbReference type="AlphaFoldDB" id="J3NU20"/>
<evidence type="ECO:0000313" key="5">
    <source>
        <dbReference type="Proteomes" id="UP000006039"/>
    </source>
</evidence>
<dbReference type="EnsemblFungi" id="EJT79687">
    <property type="protein sequence ID" value="EJT79687"/>
    <property type="gene ID" value="GGTG_04771"/>
</dbReference>
<proteinExistence type="predicted"/>
<feature type="signal peptide" evidence="2">
    <location>
        <begin position="1"/>
        <end position="16"/>
    </location>
</feature>
<feature type="region of interest" description="Disordered" evidence="1">
    <location>
        <begin position="25"/>
        <end position="48"/>
    </location>
</feature>
<dbReference type="OrthoDB" id="4691158at2759"/>
<dbReference type="Proteomes" id="UP000006039">
    <property type="component" value="Unassembled WGS sequence"/>
</dbReference>
<dbReference type="HOGENOM" id="CLU_2049847_0_0_1"/>
<evidence type="ECO:0000313" key="3">
    <source>
        <dbReference type="EMBL" id="EJT79687.1"/>
    </source>
</evidence>
<evidence type="ECO:0000256" key="2">
    <source>
        <dbReference type="SAM" id="SignalP"/>
    </source>
</evidence>
<keyword evidence="2" id="KW-0732">Signal</keyword>
<gene>
    <name evidence="4" type="primary">20345229</name>
    <name evidence="3" type="ORF">GGTG_04771</name>
</gene>
<accession>J3NU20</accession>
<evidence type="ECO:0000313" key="4">
    <source>
        <dbReference type="EnsemblFungi" id="EJT79687"/>
    </source>
</evidence>
<sequence>MKLLFVVGAAVGVTSMAVAPSLHHEHAKADGTHDPGLPEAPLTDQTVDKAATRGGWVASYSYSGKFKWEQPERWLPTGPEYLDIDALEKGYLAHLVDIQSPTSWLRSGTLSVKRFLAGRG</sequence>
<reference evidence="3" key="2">
    <citation type="submission" date="2010-07" db="EMBL/GenBank/DDBJ databases">
        <authorList>
            <consortium name="The Broad Institute Genome Sequencing Platform"/>
            <consortium name="Broad Institute Genome Sequencing Center for Infectious Disease"/>
            <person name="Ma L.-J."/>
            <person name="Dead R."/>
            <person name="Young S."/>
            <person name="Zeng Q."/>
            <person name="Koehrsen M."/>
            <person name="Alvarado L."/>
            <person name="Berlin A."/>
            <person name="Chapman S.B."/>
            <person name="Chen Z."/>
            <person name="Freedman E."/>
            <person name="Gellesch M."/>
            <person name="Goldberg J."/>
            <person name="Griggs A."/>
            <person name="Gujja S."/>
            <person name="Heilman E.R."/>
            <person name="Heiman D."/>
            <person name="Hepburn T."/>
            <person name="Howarth C."/>
            <person name="Jen D."/>
            <person name="Larson L."/>
            <person name="Mehta T."/>
            <person name="Neiman D."/>
            <person name="Pearson M."/>
            <person name="Roberts A."/>
            <person name="Saif S."/>
            <person name="Shea T."/>
            <person name="Shenoy N."/>
            <person name="Sisk P."/>
            <person name="Stolte C."/>
            <person name="Sykes S."/>
            <person name="Walk T."/>
            <person name="White J."/>
            <person name="Yandava C."/>
            <person name="Haas B."/>
            <person name="Nusbaum C."/>
            <person name="Birren B."/>
        </authorList>
    </citation>
    <scope>NUCLEOTIDE SEQUENCE</scope>
    <source>
        <strain evidence="3">R3-111a-1</strain>
    </source>
</reference>
<dbReference type="GeneID" id="20345229"/>